<dbReference type="InterPro" id="IPR038051">
    <property type="entry name" value="XRCC4-like_N_sf"/>
</dbReference>
<keyword evidence="7" id="KW-1185">Reference proteome</keyword>
<dbReference type="GO" id="GO:0005634">
    <property type="term" value="C:nucleus"/>
    <property type="evidence" value="ECO:0007669"/>
    <property type="project" value="UniProtKB-SubCell"/>
</dbReference>
<dbReference type="Proteomes" id="UP000289152">
    <property type="component" value="Unassembled WGS sequence"/>
</dbReference>
<dbReference type="GO" id="GO:0006303">
    <property type="term" value="P:double-strand break repair via nonhomologous end joining"/>
    <property type="evidence" value="ECO:0007669"/>
    <property type="project" value="UniProtKB-ARBA"/>
</dbReference>
<feature type="compositionally biased region" description="Low complexity" evidence="5">
    <location>
        <begin position="188"/>
        <end position="200"/>
    </location>
</feature>
<evidence type="ECO:0000256" key="4">
    <source>
        <dbReference type="ARBA" id="ARBA00023242"/>
    </source>
</evidence>
<dbReference type="VEuPathDB" id="FungiDB:TREMEDRAFT_63006"/>
<dbReference type="InParanoid" id="A0A4V1M497"/>
<comment type="subcellular location">
    <subcellularLocation>
        <location evidence="1">Nucleus</location>
    </subcellularLocation>
</comment>
<organism evidence="6 7">
    <name type="scientific">Tremella mesenterica</name>
    <name type="common">Jelly fungus</name>
    <dbReference type="NCBI Taxonomy" id="5217"/>
    <lineage>
        <taxon>Eukaryota</taxon>
        <taxon>Fungi</taxon>
        <taxon>Dikarya</taxon>
        <taxon>Basidiomycota</taxon>
        <taxon>Agaricomycotina</taxon>
        <taxon>Tremellomycetes</taxon>
        <taxon>Tremellales</taxon>
        <taxon>Tremellaceae</taxon>
        <taxon>Tremella</taxon>
    </lineage>
</organism>
<name>A0A4V1M497_TREME</name>
<dbReference type="EMBL" id="SDIL01000029">
    <property type="protein sequence ID" value="RXK39607.1"/>
    <property type="molecule type" value="Genomic_DNA"/>
</dbReference>
<reference evidence="6 7" key="1">
    <citation type="submission" date="2016-06" db="EMBL/GenBank/DDBJ databases">
        <title>Evolution of pathogenesis and genome organization in the Tremellales.</title>
        <authorList>
            <person name="Cuomo C."/>
            <person name="Litvintseva A."/>
            <person name="Heitman J."/>
            <person name="Chen Y."/>
            <person name="Sun S."/>
            <person name="Springer D."/>
            <person name="Dromer F."/>
            <person name="Young S."/>
            <person name="Zeng Q."/>
            <person name="Chapman S."/>
            <person name="Gujja S."/>
            <person name="Saif S."/>
            <person name="Birren B."/>
        </authorList>
    </citation>
    <scope>NUCLEOTIDE SEQUENCE [LARGE SCALE GENOMIC DNA]</scope>
    <source>
        <strain evidence="6 7">ATCC 28783</strain>
    </source>
</reference>
<keyword evidence="3" id="KW-0234">DNA repair</keyword>
<accession>A0A4V1M497</accession>
<feature type="compositionally biased region" description="Basic and acidic residues" evidence="5">
    <location>
        <begin position="428"/>
        <end position="461"/>
    </location>
</feature>
<dbReference type="Gene3D" id="2.170.210.10">
    <property type="entry name" value="DNA double-strand break repair and VJ recombination XRCC4, N-terminal"/>
    <property type="match status" value="1"/>
</dbReference>
<evidence type="ECO:0000313" key="7">
    <source>
        <dbReference type="Proteomes" id="UP000289152"/>
    </source>
</evidence>
<proteinExistence type="predicted"/>
<feature type="compositionally biased region" description="Acidic residues" evidence="5">
    <location>
        <begin position="339"/>
        <end position="359"/>
    </location>
</feature>
<dbReference type="OrthoDB" id="2564800at2759"/>
<feature type="compositionally biased region" description="Basic and acidic residues" evidence="5">
    <location>
        <begin position="371"/>
        <end position="382"/>
    </location>
</feature>
<feature type="compositionally biased region" description="Basic and acidic residues" evidence="5">
    <location>
        <begin position="216"/>
        <end position="230"/>
    </location>
</feature>
<protein>
    <submittedName>
        <fullName evidence="6">Uncharacterized protein</fullName>
    </submittedName>
</protein>
<evidence type="ECO:0000313" key="6">
    <source>
        <dbReference type="EMBL" id="RXK39607.1"/>
    </source>
</evidence>
<sequence>MSLSSQDDEALLRAPWRLKQSGDHIWLMKYLPHPSKPGYLFLATDLERILFEPLISSAVLYRLEEIRSDLHTELEDGEGDMKSQMEYVLRRLGELWEDEETRLEVKEHDYHDAVFQFSNQSFTWQFYTSEIKGRQPLSILSRHLISPLVSALTPDDTPTPTPSSSSPLTTQDILQSLGTIPRIITTFQSSLSTSASPSKTSPEKKSQTTIQKNGKKKTEVLSDDKGEKKTGVTSSGKTESDLSIRSKEESDDDGESVSPNSSPHENKRKLLSPRTTSPKISRARKEKTVSPPSKTKKRTVSPPAAYPNRVLDAESDDSEEYEPDQEGSDTSRSVHKTLEDEEKEDDDDDDEIEVNDDESDRSTRLTRQNKTKQDGKSSENSKRTKQTSHPRQRDKTNHGLEKNEGRKEEPKLETGKGHGIIKGTAKSVENEINREGDKEGDKEDEVAKKVESKKRDREAEEEILLEKRREEMKRRMAQGGGGRLGIRRGR</sequence>
<feature type="region of interest" description="Disordered" evidence="5">
    <location>
        <begin position="188"/>
        <end position="461"/>
    </location>
</feature>
<gene>
    <name evidence="6" type="ORF">M231_03109</name>
</gene>
<keyword evidence="2" id="KW-0227">DNA damage</keyword>
<evidence type="ECO:0000256" key="2">
    <source>
        <dbReference type="ARBA" id="ARBA00022763"/>
    </source>
</evidence>
<dbReference type="AlphaFoldDB" id="A0A4V1M497"/>
<evidence type="ECO:0000256" key="3">
    <source>
        <dbReference type="ARBA" id="ARBA00023204"/>
    </source>
</evidence>
<comment type="caution">
    <text evidence="6">The sequence shown here is derived from an EMBL/GenBank/DDBJ whole genome shotgun (WGS) entry which is preliminary data.</text>
</comment>
<evidence type="ECO:0000256" key="1">
    <source>
        <dbReference type="ARBA" id="ARBA00004123"/>
    </source>
</evidence>
<feature type="compositionally biased region" description="Acidic residues" evidence="5">
    <location>
        <begin position="313"/>
        <end position="327"/>
    </location>
</feature>
<evidence type="ECO:0000256" key="5">
    <source>
        <dbReference type="SAM" id="MobiDB-lite"/>
    </source>
</evidence>
<feature type="compositionally biased region" description="Basic and acidic residues" evidence="5">
    <location>
        <begin position="238"/>
        <end position="248"/>
    </location>
</feature>
<feature type="compositionally biased region" description="Basic and acidic residues" evidence="5">
    <location>
        <begin position="391"/>
        <end position="416"/>
    </location>
</feature>
<keyword evidence="4" id="KW-0539">Nucleus</keyword>